<reference evidence="2" key="2">
    <citation type="submission" date="2024-10" db="UniProtKB">
        <authorList>
            <consortium name="EnsemblProtists"/>
        </authorList>
    </citation>
    <scope>IDENTIFICATION</scope>
</reference>
<dbReference type="EnsemblProtists" id="EOD19174">
    <property type="protein sequence ID" value="EOD19174"/>
    <property type="gene ID" value="EMIHUDRAFT_243177"/>
</dbReference>
<dbReference type="RefSeq" id="XP_005771603.1">
    <property type="nucleotide sequence ID" value="XM_005771546.1"/>
</dbReference>
<reference evidence="3" key="1">
    <citation type="journal article" date="2013" name="Nature">
        <title>Pan genome of the phytoplankton Emiliania underpins its global distribution.</title>
        <authorList>
            <person name="Read B.A."/>
            <person name="Kegel J."/>
            <person name="Klute M.J."/>
            <person name="Kuo A."/>
            <person name="Lefebvre S.C."/>
            <person name="Maumus F."/>
            <person name="Mayer C."/>
            <person name="Miller J."/>
            <person name="Monier A."/>
            <person name="Salamov A."/>
            <person name="Young J."/>
            <person name="Aguilar M."/>
            <person name="Claverie J.M."/>
            <person name="Frickenhaus S."/>
            <person name="Gonzalez K."/>
            <person name="Herman E.K."/>
            <person name="Lin Y.C."/>
            <person name="Napier J."/>
            <person name="Ogata H."/>
            <person name="Sarno A.F."/>
            <person name="Shmutz J."/>
            <person name="Schroeder D."/>
            <person name="de Vargas C."/>
            <person name="Verret F."/>
            <person name="von Dassow P."/>
            <person name="Valentin K."/>
            <person name="Van de Peer Y."/>
            <person name="Wheeler G."/>
            <person name="Dacks J.B."/>
            <person name="Delwiche C.F."/>
            <person name="Dyhrman S.T."/>
            <person name="Glockner G."/>
            <person name="John U."/>
            <person name="Richards T."/>
            <person name="Worden A.Z."/>
            <person name="Zhang X."/>
            <person name="Grigoriev I.V."/>
            <person name="Allen A.E."/>
            <person name="Bidle K."/>
            <person name="Borodovsky M."/>
            <person name="Bowler C."/>
            <person name="Brownlee C."/>
            <person name="Cock J.M."/>
            <person name="Elias M."/>
            <person name="Gladyshev V.N."/>
            <person name="Groth M."/>
            <person name="Guda C."/>
            <person name="Hadaegh A."/>
            <person name="Iglesias-Rodriguez M.D."/>
            <person name="Jenkins J."/>
            <person name="Jones B.M."/>
            <person name="Lawson T."/>
            <person name="Leese F."/>
            <person name="Lindquist E."/>
            <person name="Lobanov A."/>
            <person name="Lomsadze A."/>
            <person name="Malik S.B."/>
            <person name="Marsh M.E."/>
            <person name="Mackinder L."/>
            <person name="Mock T."/>
            <person name="Mueller-Roeber B."/>
            <person name="Pagarete A."/>
            <person name="Parker M."/>
            <person name="Probert I."/>
            <person name="Quesneville H."/>
            <person name="Raines C."/>
            <person name="Rensing S.A."/>
            <person name="Riano-Pachon D.M."/>
            <person name="Richier S."/>
            <person name="Rokitta S."/>
            <person name="Shiraiwa Y."/>
            <person name="Soanes D.M."/>
            <person name="van der Giezen M."/>
            <person name="Wahlund T.M."/>
            <person name="Williams B."/>
            <person name="Wilson W."/>
            <person name="Wolfe G."/>
            <person name="Wurch L.L."/>
        </authorList>
    </citation>
    <scope>NUCLEOTIDE SEQUENCE</scope>
</reference>
<evidence type="ECO:0000313" key="2">
    <source>
        <dbReference type="EnsemblProtists" id="EOD19174"/>
    </source>
</evidence>
<sequence length="397" mass="41902">MVLSPEWLTAADVLASDEAAVELVTSGASAQLCFPSDWPRVFSTSKPLRALVNGTLRGVRCRAVAVDASGEREPASSFQRAAQLAASSDATLVKGFVVYELADGPRGCAFVAIRRWWNAAPGGAWFDAARPLVPGGRQLLLVESPLGERGEAAGRAGLGGGSFEAALRERLAGRPAEGVEAAIVRAEIAPPPPGEAGDEAAAGTGGSGGGAAAQIADGVALFARGLVGGAKGCFERAAVARLAEAEEGKERGNEAFRDGDGEVPPQPYAFHYEVGVADAKGDAATAEFARILRLRAPKRRPSNSPRLFLDTLQTSWGFRHSPRVRRALARLIAWLYRCPVAKGRFSHFPADNMKPIQQRVQRCAWLVQGEWTVPSASHADYERETGLTIGDGPVEDA</sequence>
<feature type="region of interest" description="Disordered" evidence="1">
    <location>
        <begin position="189"/>
        <end position="209"/>
    </location>
</feature>
<dbReference type="HOGENOM" id="CLU_695279_0_0_1"/>
<evidence type="ECO:0000313" key="3">
    <source>
        <dbReference type="Proteomes" id="UP000013827"/>
    </source>
</evidence>
<dbReference type="KEGG" id="ehx:EMIHUDRAFT_243177"/>
<name>A0A0D3J6N9_EMIH1</name>
<organism evidence="2 3">
    <name type="scientific">Emiliania huxleyi (strain CCMP1516)</name>
    <dbReference type="NCBI Taxonomy" id="280463"/>
    <lineage>
        <taxon>Eukaryota</taxon>
        <taxon>Haptista</taxon>
        <taxon>Haptophyta</taxon>
        <taxon>Prymnesiophyceae</taxon>
        <taxon>Isochrysidales</taxon>
        <taxon>Noelaerhabdaceae</taxon>
        <taxon>Emiliania</taxon>
    </lineage>
</organism>
<evidence type="ECO:0000256" key="1">
    <source>
        <dbReference type="SAM" id="MobiDB-lite"/>
    </source>
</evidence>
<dbReference type="GeneID" id="17264718"/>
<keyword evidence="3" id="KW-1185">Reference proteome</keyword>
<proteinExistence type="predicted"/>
<dbReference type="PaxDb" id="2903-EOD19174"/>
<dbReference type="Proteomes" id="UP000013827">
    <property type="component" value="Unassembled WGS sequence"/>
</dbReference>
<accession>A0A0D3J6N9</accession>
<dbReference type="AlphaFoldDB" id="A0A0D3J6N9"/>
<protein>
    <submittedName>
        <fullName evidence="2">Uncharacterized protein</fullName>
    </submittedName>
</protein>